<dbReference type="PANTHER" id="PTHR45138">
    <property type="entry name" value="REGULATORY COMPONENTS OF SENSORY TRANSDUCTION SYSTEM"/>
    <property type="match status" value="1"/>
</dbReference>
<evidence type="ECO:0000256" key="2">
    <source>
        <dbReference type="ARBA" id="ARBA00034247"/>
    </source>
</evidence>
<name>S0G241_9BACT</name>
<keyword evidence="7" id="KW-1185">Reference proteome</keyword>
<dbReference type="SMART" id="SM00448">
    <property type="entry name" value="REC"/>
    <property type="match status" value="2"/>
</dbReference>
<keyword evidence="6" id="KW-0808">Transferase</keyword>
<keyword evidence="3" id="KW-0597">Phosphoprotein</keyword>
<evidence type="ECO:0000313" key="6">
    <source>
        <dbReference type="EMBL" id="EMS77771.1"/>
    </source>
</evidence>
<protein>
    <recommendedName>
        <fullName evidence="1">diguanylate cyclase</fullName>
        <ecNumber evidence="1">2.7.7.65</ecNumber>
    </recommendedName>
</protein>
<dbReference type="PROSITE" id="PS50887">
    <property type="entry name" value="GGDEF"/>
    <property type="match status" value="1"/>
</dbReference>
<dbReference type="InterPro" id="IPR011006">
    <property type="entry name" value="CheY-like_superfamily"/>
</dbReference>
<dbReference type="GO" id="GO:1902201">
    <property type="term" value="P:negative regulation of bacterial-type flagellum-dependent cell motility"/>
    <property type="evidence" value="ECO:0007669"/>
    <property type="project" value="TreeGrafter"/>
</dbReference>
<dbReference type="InterPro" id="IPR043128">
    <property type="entry name" value="Rev_trsase/Diguanyl_cyclase"/>
</dbReference>
<dbReference type="SUPFAM" id="SSF52172">
    <property type="entry name" value="CheY-like"/>
    <property type="match status" value="2"/>
</dbReference>
<evidence type="ECO:0000256" key="3">
    <source>
        <dbReference type="PROSITE-ProRule" id="PRU00169"/>
    </source>
</evidence>
<dbReference type="FunFam" id="3.30.70.270:FF:000001">
    <property type="entry name" value="Diguanylate cyclase domain protein"/>
    <property type="match status" value="1"/>
</dbReference>
<dbReference type="EMBL" id="APJX01000012">
    <property type="protein sequence ID" value="EMS77771.1"/>
    <property type="molecule type" value="Genomic_DNA"/>
</dbReference>
<dbReference type="CDD" id="cd17546">
    <property type="entry name" value="REC_hyHK_CKI1_RcsC-like"/>
    <property type="match status" value="1"/>
</dbReference>
<evidence type="ECO:0000256" key="1">
    <source>
        <dbReference type="ARBA" id="ARBA00012528"/>
    </source>
</evidence>
<dbReference type="PROSITE" id="PS50110">
    <property type="entry name" value="RESPONSE_REGULATORY"/>
    <property type="match status" value="2"/>
</dbReference>
<feature type="modified residue" description="4-aspartylphosphate" evidence="3">
    <location>
        <position position="204"/>
    </location>
</feature>
<dbReference type="PATRIC" id="fig|1286635.3.peg.4230"/>
<dbReference type="AlphaFoldDB" id="S0G241"/>
<dbReference type="NCBIfam" id="TIGR00254">
    <property type="entry name" value="GGDEF"/>
    <property type="match status" value="1"/>
</dbReference>
<keyword evidence="6" id="KW-0548">Nucleotidyltransferase</keyword>
<feature type="modified residue" description="4-aspartylphosphate" evidence="3">
    <location>
        <position position="68"/>
    </location>
</feature>
<gene>
    <name evidence="6" type="primary">pleD1</name>
    <name evidence="6" type="ORF">Dpo_12c00490</name>
</gene>
<dbReference type="GO" id="GO:0043709">
    <property type="term" value="P:cell adhesion involved in single-species biofilm formation"/>
    <property type="evidence" value="ECO:0007669"/>
    <property type="project" value="TreeGrafter"/>
</dbReference>
<dbReference type="InterPro" id="IPR050469">
    <property type="entry name" value="Diguanylate_Cyclase"/>
</dbReference>
<dbReference type="Pfam" id="PF00990">
    <property type="entry name" value="GGDEF"/>
    <property type="match status" value="1"/>
</dbReference>
<accession>S0G241</accession>
<dbReference type="InterPro" id="IPR029787">
    <property type="entry name" value="Nucleotide_cyclase"/>
</dbReference>
<evidence type="ECO:0000259" key="4">
    <source>
        <dbReference type="PROSITE" id="PS50110"/>
    </source>
</evidence>
<dbReference type="SUPFAM" id="SSF55073">
    <property type="entry name" value="Nucleotide cyclase"/>
    <property type="match status" value="1"/>
</dbReference>
<dbReference type="OrthoDB" id="9778432at2"/>
<dbReference type="SMART" id="SM00267">
    <property type="entry name" value="GGDEF"/>
    <property type="match status" value="1"/>
</dbReference>
<dbReference type="GO" id="GO:0000160">
    <property type="term" value="P:phosphorelay signal transduction system"/>
    <property type="evidence" value="ECO:0007669"/>
    <property type="project" value="InterPro"/>
</dbReference>
<dbReference type="Proteomes" id="UP000014216">
    <property type="component" value="Unassembled WGS sequence"/>
</dbReference>
<reference evidence="6 7" key="1">
    <citation type="journal article" date="2013" name="Genome Announc.">
        <title>Draft Genome Sequence of Desulfotignum phosphitoxidans DSM 13687 Strain FiPS-3.</title>
        <authorList>
            <person name="Poehlein A."/>
            <person name="Daniel R."/>
            <person name="Simeonova D.D."/>
        </authorList>
    </citation>
    <scope>NUCLEOTIDE SEQUENCE [LARGE SCALE GENOMIC DNA]</scope>
    <source>
        <strain evidence="6 7">DSM 13687</strain>
    </source>
</reference>
<feature type="domain" description="Response regulatory" evidence="4">
    <location>
        <begin position="153"/>
        <end position="271"/>
    </location>
</feature>
<dbReference type="RefSeq" id="WP_006968209.1">
    <property type="nucleotide sequence ID" value="NZ_APJX01000012.1"/>
</dbReference>
<feature type="domain" description="Response regulatory" evidence="4">
    <location>
        <begin position="18"/>
        <end position="143"/>
    </location>
</feature>
<comment type="catalytic activity">
    <reaction evidence="2">
        <text>2 GTP = 3',3'-c-di-GMP + 2 diphosphate</text>
        <dbReference type="Rhea" id="RHEA:24898"/>
        <dbReference type="ChEBI" id="CHEBI:33019"/>
        <dbReference type="ChEBI" id="CHEBI:37565"/>
        <dbReference type="ChEBI" id="CHEBI:58805"/>
        <dbReference type="EC" id="2.7.7.65"/>
    </reaction>
</comment>
<dbReference type="PANTHER" id="PTHR45138:SF9">
    <property type="entry name" value="DIGUANYLATE CYCLASE DGCM-RELATED"/>
    <property type="match status" value="1"/>
</dbReference>
<sequence>MMTETKNHPPNSSSPFLQVLVVDDSAAMRMAIREELEPGGYEIIEAANGLDALVSACTDRPPDLITLDVEMPGLNGWETCKKLRSPHYADRISRHRNSRIPVIFVTGQNTMSERKKGFSAGAADFITKPFAEGELLETVDRILKPVALSQGMTALVVEDNVVARQIVADILIQEGLQVIEAKDGQEGYALFSSHADDINVVITDLFMPNMNGDALSKKIRKELNRSDLPIICLTATPDQSELLNVFNAGVSDYLVKPFAKEELLARITVHLERYRLSRQLKEKINDLKISNEKIRKLSITDPLTGCYNRNYLSRQLAKEITRTQRYQTPISLVLTDIDFFKKVNDTFGHSAGDTVLVEFVNTIHRVIRKDLDWVTRYGGEEFVIVLPETAYDQACQCTERLRKKIADTPVTHDEVPISITASFGVTCLDPAQITDDFSTDRLIDTADHFLYQAKENGRNRVEGSPFKPA</sequence>
<dbReference type="GO" id="GO:0005886">
    <property type="term" value="C:plasma membrane"/>
    <property type="evidence" value="ECO:0007669"/>
    <property type="project" value="TreeGrafter"/>
</dbReference>
<feature type="domain" description="GGDEF" evidence="5">
    <location>
        <begin position="328"/>
        <end position="466"/>
    </location>
</feature>
<evidence type="ECO:0000259" key="5">
    <source>
        <dbReference type="PROSITE" id="PS50887"/>
    </source>
</evidence>
<evidence type="ECO:0000313" key="7">
    <source>
        <dbReference type="Proteomes" id="UP000014216"/>
    </source>
</evidence>
<dbReference type="CDD" id="cd01949">
    <property type="entry name" value="GGDEF"/>
    <property type="match status" value="1"/>
</dbReference>
<dbReference type="InterPro" id="IPR000160">
    <property type="entry name" value="GGDEF_dom"/>
</dbReference>
<dbReference type="EC" id="2.7.7.65" evidence="1"/>
<dbReference type="InterPro" id="IPR001789">
    <property type="entry name" value="Sig_transdc_resp-reg_receiver"/>
</dbReference>
<organism evidence="6 7">
    <name type="scientific">Desulfotignum phosphitoxidans DSM 13687</name>
    <dbReference type="NCBI Taxonomy" id="1286635"/>
    <lineage>
        <taxon>Bacteria</taxon>
        <taxon>Pseudomonadati</taxon>
        <taxon>Thermodesulfobacteriota</taxon>
        <taxon>Desulfobacteria</taxon>
        <taxon>Desulfobacterales</taxon>
        <taxon>Desulfobacteraceae</taxon>
        <taxon>Desulfotignum</taxon>
    </lineage>
</organism>
<proteinExistence type="predicted"/>
<dbReference type="GO" id="GO:0052621">
    <property type="term" value="F:diguanylate cyclase activity"/>
    <property type="evidence" value="ECO:0007669"/>
    <property type="project" value="UniProtKB-EC"/>
</dbReference>
<dbReference type="Gene3D" id="3.30.70.270">
    <property type="match status" value="1"/>
</dbReference>
<comment type="caution">
    <text evidence="6">The sequence shown here is derived from an EMBL/GenBank/DDBJ whole genome shotgun (WGS) entry which is preliminary data.</text>
</comment>
<dbReference type="Pfam" id="PF00072">
    <property type="entry name" value="Response_reg"/>
    <property type="match status" value="2"/>
</dbReference>
<dbReference type="Gene3D" id="3.40.50.2300">
    <property type="match status" value="2"/>
</dbReference>